<evidence type="ECO:0000256" key="6">
    <source>
        <dbReference type="PROSITE-ProRule" id="PRU01016"/>
    </source>
</evidence>
<evidence type="ECO:0000313" key="12">
    <source>
        <dbReference type="Proteomes" id="UP001208771"/>
    </source>
</evidence>
<feature type="active site" evidence="6">
    <location>
        <position position="75"/>
    </location>
</feature>
<dbReference type="Gene3D" id="3.90.120.10">
    <property type="entry name" value="DNA Methylase, subunit A, domain 2"/>
    <property type="match status" value="1"/>
</dbReference>
<keyword evidence="3 6" id="KW-0949">S-adenosyl-L-methionine</keyword>
<dbReference type="EMBL" id="JANFPI010000005">
    <property type="protein sequence ID" value="MCX8998717.1"/>
    <property type="molecule type" value="Genomic_DNA"/>
</dbReference>
<dbReference type="SUPFAM" id="SSF53335">
    <property type="entry name" value="S-adenosyl-L-methionine-dependent methyltransferases"/>
    <property type="match status" value="1"/>
</dbReference>
<dbReference type="InterPro" id="IPR018117">
    <property type="entry name" value="C5_DNA_meth_AS"/>
</dbReference>
<dbReference type="RefSeq" id="WP_306409990.1">
    <property type="nucleotide sequence ID" value="NZ_JANFPI010000001.1"/>
</dbReference>
<sequence>MRVVELFSGAGGISLGLRRAGFDILKAYDAWPVAVENYNRNVGNHAVVADLKDLLSTIPEILGLAPDMIAGGPPCQDYSSAGNRTEADNARLTLAFALIVATVRPRWFMMENVIGCAKSSTWAEARAILKRAGYGITESRINASRYGVPQSRRRLFVIGRIGERDDFLASSIAATASAQPMTLRDLFGAITPAAIYFPATSEARRSIWGPDEPAPTIRERSIRPIPTSYQPHPDDAALIRNGYVYSRPVRAGRGVRSIDEPFPTVTRTAWERPTPRYLSAPHPGDPVAAVDTAVLTVHQISRIQGFPVSWEWRASAKQDILQMIANAVPAPVATALGRVILDREAGRTAPDISGGFLQWLHKRGKSKASARNVKASAGRARRLLGGRTFNNLALEISALESLPEFQAMRKATQSDLRQALRLLAEYQAKGKQRRQKPRQATAQPIEGFAEAA</sequence>
<dbReference type="GO" id="GO:0044027">
    <property type="term" value="P:negative regulation of gene expression via chromosomal CpG island methylation"/>
    <property type="evidence" value="ECO:0007669"/>
    <property type="project" value="TreeGrafter"/>
</dbReference>
<organism evidence="11 12">
    <name type="scientific">Ectorhizobium quercum</name>
    <dbReference type="NCBI Taxonomy" id="2965071"/>
    <lineage>
        <taxon>Bacteria</taxon>
        <taxon>Pseudomonadati</taxon>
        <taxon>Pseudomonadota</taxon>
        <taxon>Alphaproteobacteria</taxon>
        <taxon>Hyphomicrobiales</taxon>
        <taxon>Rhizobiaceae</taxon>
        <taxon>Ectorhizobium</taxon>
    </lineage>
</organism>
<evidence type="ECO:0000256" key="3">
    <source>
        <dbReference type="ARBA" id="ARBA00022691"/>
    </source>
</evidence>
<dbReference type="PRINTS" id="PR00105">
    <property type="entry name" value="C5METTRFRASE"/>
</dbReference>
<comment type="caution">
    <text evidence="11">The sequence shown here is derived from an EMBL/GenBank/DDBJ whole genome shotgun (WGS) entry which is preliminary data.</text>
</comment>
<name>A0AAE3N547_9HYPH</name>
<accession>A0AAE3N547</accession>
<evidence type="ECO:0000256" key="8">
    <source>
        <dbReference type="RuleBase" id="RU000417"/>
    </source>
</evidence>
<comment type="catalytic activity">
    <reaction evidence="5 8">
        <text>a 2'-deoxycytidine in DNA + S-adenosyl-L-methionine = a 5-methyl-2'-deoxycytidine in DNA + S-adenosyl-L-homocysteine + H(+)</text>
        <dbReference type="Rhea" id="RHEA:13681"/>
        <dbReference type="Rhea" id="RHEA-COMP:11369"/>
        <dbReference type="Rhea" id="RHEA-COMP:11370"/>
        <dbReference type="ChEBI" id="CHEBI:15378"/>
        <dbReference type="ChEBI" id="CHEBI:57856"/>
        <dbReference type="ChEBI" id="CHEBI:59789"/>
        <dbReference type="ChEBI" id="CHEBI:85452"/>
        <dbReference type="ChEBI" id="CHEBI:85454"/>
        <dbReference type="EC" id="2.1.1.37"/>
    </reaction>
</comment>
<protein>
    <recommendedName>
        <fullName evidence="8">Cytosine-specific methyltransferase</fullName>
        <ecNumber evidence="8">2.1.1.37</ecNumber>
    </recommendedName>
</protein>
<gene>
    <name evidence="10" type="ORF">NOF55_03915</name>
    <name evidence="11" type="ORF">NOF55_16510</name>
</gene>
<dbReference type="GO" id="GO:0003677">
    <property type="term" value="F:DNA binding"/>
    <property type="evidence" value="ECO:0007669"/>
    <property type="project" value="TreeGrafter"/>
</dbReference>
<dbReference type="Proteomes" id="UP001208771">
    <property type="component" value="Unassembled WGS sequence"/>
</dbReference>
<dbReference type="PROSITE" id="PS51679">
    <property type="entry name" value="SAM_MT_C5"/>
    <property type="match status" value="1"/>
</dbReference>
<dbReference type="InterPro" id="IPR050390">
    <property type="entry name" value="C5-Methyltransferase"/>
</dbReference>
<dbReference type="EC" id="2.1.1.37" evidence="8"/>
<dbReference type="AlphaFoldDB" id="A0AAE3N547"/>
<dbReference type="PROSITE" id="PS00094">
    <property type="entry name" value="C5_MTASE_1"/>
    <property type="match status" value="1"/>
</dbReference>
<evidence type="ECO:0000256" key="1">
    <source>
        <dbReference type="ARBA" id="ARBA00022603"/>
    </source>
</evidence>
<evidence type="ECO:0000256" key="9">
    <source>
        <dbReference type="SAM" id="MobiDB-lite"/>
    </source>
</evidence>
<dbReference type="Pfam" id="PF00145">
    <property type="entry name" value="DNA_methylase"/>
    <property type="match status" value="1"/>
</dbReference>
<comment type="similarity">
    <text evidence="6 7">Belongs to the class I-like SAM-binding methyltransferase superfamily. C5-methyltransferase family.</text>
</comment>
<dbReference type="PANTHER" id="PTHR10629:SF52">
    <property type="entry name" value="DNA (CYTOSINE-5)-METHYLTRANSFERASE 1"/>
    <property type="match status" value="1"/>
</dbReference>
<dbReference type="GO" id="GO:0032259">
    <property type="term" value="P:methylation"/>
    <property type="evidence" value="ECO:0007669"/>
    <property type="project" value="UniProtKB-KW"/>
</dbReference>
<evidence type="ECO:0000256" key="7">
    <source>
        <dbReference type="RuleBase" id="RU000416"/>
    </source>
</evidence>
<dbReference type="NCBIfam" id="TIGR00675">
    <property type="entry name" value="dcm"/>
    <property type="match status" value="1"/>
</dbReference>
<dbReference type="InterPro" id="IPR001525">
    <property type="entry name" value="C5_MeTfrase"/>
</dbReference>
<keyword evidence="2 6" id="KW-0808">Transferase</keyword>
<keyword evidence="12" id="KW-1185">Reference proteome</keyword>
<dbReference type="Gene3D" id="3.40.50.150">
    <property type="entry name" value="Vaccinia Virus protein VP39"/>
    <property type="match status" value="1"/>
</dbReference>
<evidence type="ECO:0000313" key="11">
    <source>
        <dbReference type="EMBL" id="MCX8998717.1"/>
    </source>
</evidence>
<dbReference type="PANTHER" id="PTHR10629">
    <property type="entry name" value="CYTOSINE-SPECIFIC METHYLTRANSFERASE"/>
    <property type="match status" value="1"/>
</dbReference>
<dbReference type="GO" id="GO:0003886">
    <property type="term" value="F:DNA (cytosine-5-)-methyltransferase activity"/>
    <property type="evidence" value="ECO:0007669"/>
    <property type="project" value="UniProtKB-EC"/>
</dbReference>
<evidence type="ECO:0000256" key="4">
    <source>
        <dbReference type="ARBA" id="ARBA00022747"/>
    </source>
</evidence>
<proteinExistence type="inferred from homology"/>
<reference evidence="11" key="1">
    <citation type="submission" date="2022-07" db="EMBL/GenBank/DDBJ databases">
        <title>Ectorhizobium quercum gen.nov., sp. nov.</title>
        <authorList>
            <person name="Ma T."/>
            <person name="Li Y."/>
        </authorList>
    </citation>
    <scope>NUCLEOTIDE SEQUENCE</scope>
    <source>
        <strain evidence="11">BDR2-2</strain>
    </source>
</reference>
<evidence type="ECO:0000313" key="10">
    <source>
        <dbReference type="EMBL" id="MCX8996244.1"/>
    </source>
</evidence>
<dbReference type="InterPro" id="IPR029063">
    <property type="entry name" value="SAM-dependent_MTases_sf"/>
</dbReference>
<feature type="region of interest" description="Disordered" evidence="9">
    <location>
        <begin position="428"/>
        <end position="452"/>
    </location>
</feature>
<evidence type="ECO:0000256" key="5">
    <source>
        <dbReference type="ARBA" id="ARBA00047422"/>
    </source>
</evidence>
<keyword evidence="1 6" id="KW-0489">Methyltransferase</keyword>
<evidence type="ECO:0000256" key="2">
    <source>
        <dbReference type="ARBA" id="ARBA00022679"/>
    </source>
</evidence>
<dbReference type="GO" id="GO:0009307">
    <property type="term" value="P:DNA restriction-modification system"/>
    <property type="evidence" value="ECO:0007669"/>
    <property type="project" value="UniProtKB-KW"/>
</dbReference>
<dbReference type="EMBL" id="JANFPI010000001">
    <property type="protein sequence ID" value="MCX8996244.1"/>
    <property type="molecule type" value="Genomic_DNA"/>
</dbReference>
<keyword evidence="4" id="KW-0680">Restriction system</keyword>